<keyword evidence="3" id="KW-1185">Reference proteome</keyword>
<gene>
    <name evidence="2" type="ORF">ACFQ1S_40890</name>
</gene>
<organism evidence="2 3">
    <name type="scientific">Kibdelosporangium lantanae</name>
    <dbReference type="NCBI Taxonomy" id="1497396"/>
    <lineage>
        <taxon>Bacteria</taxon>
        <taxon>Bacillati</taxon>
        <taxon>Actinomycetota</taxon>
        <taxon>Actinomycetes</taxon>
        <taxon>Pseudonocardiales</taxon>
        <taxon>Pseudonocardiaceae</taxon>
        <taxon>Kibdelosporangium</taxon>
    </lineage>
</organism>
<proteinExistence type="predicted"/>
<sequence>GVAVLRTPPAPVTPEAAFETPDPAPLQTTIHTEYDSGRVLGLISWRSARVTITAVGSTATAYVIEFPSTPTDQDASAPTSCAGFVTSETNNGDGPNDPVLTVTASHTRDGAVVQVQRPGSSPKAITVPLAICNDLPPAAPTSPR</sequence>
<feature type="region of interest" description="Disordered" evidence="1">
    <location>
        <begin position="1"/>
        <end position="21"/>
    </location>
</feature>
<evidence type="ECO:0000256" key="1">
    <source>
        <dbReference type="SAM" id="MobiDB-lite"/>
    </source>
</evidence>
<dbReference type="EMBL" id="JBHTIS010003613">
    <property type="protein sequence ID" value="MFD1051456.1"/>
    <property type="molecule type" value="Genomic_DNA"/>
</dbReference>
<comment type="caution">
    <text evidence="2">The sequence shown here is derived from an EMBL/GenBank/DDBJ whole genome shotgun (WGS) entry which is preliminary data.</text>
</comment>
<accession>A0ABW3MLE3</accession>
<feature type="non-terminal residue" evidence="2">
    <location>
        <position position="1"/>
    </location>
</feature>
<reference evidence="3" key="1">
    <citation type="journal article" date="2019" name="Int. J. Syst. Evol. Microbiol.">
        <title>The Global Catalogue of Microorganisms (GCM) 10K type strain sequencing project: providing services to taxonomists for standard genome sequencing and annotation.</title>
        <authorList>
            <consortium name="The Broad Institute Genomics Platform"/>
            <consortium name="The Broad Institute Genome Sequencing Center for Infectious Disease"/>
            <person name="Wu L."/>
            <person name="Ma J."/>
        </authorList>
    </citation>
    <scope>NUCLEOTIDE SEQUENCE [LARGE SCALE GENOMIC DNA]</scope>
    <source>
        <strain evidence="3">JCM 31486</strain>
    </source>
</reference>
<name>A0ABW3MLE3_9PSEU</name>
<dbReference type="Proteomes" id="UP001597045">
    <property type="component" value="Unassembled WGS sequence"/>
</dbReference>
<evidence type="ECO:0008006" key="4">
    <source>
        <dbReference type="Google" id="ProtNLM"/>
    </source>
</evidence>
<protein>
    <recommendedName>
        <fullName evidence="4">Serine/threonine protein kinase</fullName>
    </recommendedName>
</protein>
<evidence type="ECO:0000313" key="2">
    <source>
        <dbReference type="EMBL" id="MFD1051456.1"/>
    </source>
</evidence>
<evidence type="ECO:0000313" key="3">
    <source>
        <dbReference type="Proteomes" id="UP001597045"/>
    </source>
</evidence>